<proteinExistence type="predicted"/>
<protein>
    <submittedName>
        <fullName evidence="2">Low affinity iron permease family protein</fullName>
    </submittedName>
</protein>
<dbReference type="Pfam" id="PF04120">
    <property type="entry name" value="Iron_permease"/>
    <property type="match status" value="1"/>
</dbReference>
<sequence length="109" mass="11716">MDWLRLPLERASTAVSNFAANSVVQAVVLVGCVAWLVFGGGEAALASALTIGGFILTQMVLNQQRRRDNALHLKIDELIVAMKGARNEVAGVEGAAEKEIERLRAERGD</sequence>
<feature type="transmembrane region" description="Helical" evidence="1">
    <location>
        <begin position="44"/>
        <end position="61"/>
    </location>
</feature>
<keyword evidence="1" id="KW-1133">Transmembrane helix</keyword>
<gene>
    <name evidence="2" type="ORF">Q5H94_05540</name>
</gene>
<reference evidence="2" key="1">
    <citation type="submission" date="2023-07" db="EMBL/GenBank/DDBJ databases">
        <authorList>
            <person name="Kim M.K."/>
        </authorList>
    </citation>
    <scope>NUCLEOTIDE SEQUENCE</scope>
    <source>
        <strain evidence="2">CA1-15</strain>
    </source>
</reference>
<evidence type="ECO:0000256" key="1">
    <source>
        <dbReference type="SAM" id="Phobius"/>
    </source>
</evidence>
<dbReference type="Proteomes" id="UP001176468">
    <property type="component" value="Unassembled WGS sequence"/>
</dbReference>
<keyword evidence="1" id="KW-0812">Transmembrane</keyword>
<name>A0ABT8ZW35_9SPHN</name>
<dbReference type="PROSITE" id="PS51257">
    <property type="entry name" value="PROKAR_LIPOPROTEIN"/>
    <property type="match status" value="1"/>
</dbReference>
<evidence type="ECO:0000313" key="3">
    <source>
        <dbReference type="Proteomes" id="UP001176468"/>
    </source>
</evidence>
<keyword evidence="3" id="KW-1185">Reference proteome</keyword>
<evidence type="ECO:0000313" key="2">
    <source>
        <dbReference type="EMBL" id="MDO7841781.1"/>
    </source>
</evidence>
<dbReference type="RefSeq" id="WP_304560242.1">
    <property type="nucleotide sequence ID" value="NZ_JAUQSZ010000003.1"/>
</dbReference>
<accession>A0ABT8ZW35</accession>
<dbReference type="EMBL" id="JAUQSZ010000003">
    <property type="protein sequence ID" value="MDO7841781.1"/>
    <property type="molecule type" value="Genomic_DNA"/>
</dbReference>
<keyword evidence="1" id="KW-0472">Membrane</keyword>
<organism evidence="2 3">
    <name type="scientific">Sphingomonas immobilis</name>
    <dbReference type="NCBI Taxonomy" id="3063997"/>
    <lineage>
        <taxon>Bacteria</taxon>
        <taxon>Pseudomonadati</taxon>
        <taxon>Pseudomonadota</taxon>
        <taxon>Alphaproteobacteria</taxon>
        <taxon>Sphingomonadales</taxon>
        <taxon>Sphingomonadaceae</taxon>
        <taxon>Sphingomonas</taxon>
    </lineage>
</organism>
<dbReference type="InterPro" id="IPR007251">
    <property type="entry name" value="Iron_permease_Fet4"/>
</dbReference>
<comment type="caution">
    <text evidence="2">The sequence shown here is derived from an EMBL/GenBank/DDBJ whole genome shotgun (WGS) entry which is preliminary data.</text>
</comment>
<feature type="transmembrane region" description="Helical" evidence="1">
    <location>
        <begin position="18"/>
        <end position="38"/>
    </location>
</feature>